<dbReference type="GO" id="GO:0008270">
    <property type="term" value="F:zinc ion binding"/>
    <property type="evidence" value="ECO:0007669"/>
    <property type="project" value="InterPro"/>
</dbReference>
<evidence type="ECO:0000259" key="16">
    <source>
        <dbReference type="PROSITE" id="PS50048"/>
    </source>
</evidence>
<evidence type="ECO:0000256" key="7">
    <source>
        <dbReference type="ARBA" id="ARBA00023015"/>
    </source>
</evidence>
<keyword evidence="6" id="KW-0862">Zinc</keyword>
<proteinExistence type="inferred from homology"/>
<organism evidence="17 18">
    <name type="scientific">Zygotorulaspora mrakii</name>
    <name type="common">Zygosaccharomyces mrakii</name>
    <dbReference type="NCBI Taxonomy" id="42260"/>
    <lineage>
        <taxon>Eukaryota</taxon>
        <taxon>Fungi</taxon>
        <taxon>Dikarya</taxon>
        <taxon>Ascomycota</taxon>
        <taxon>Saccharomycotina</taxon>
        <taxon>Saccharomycetes</taxon>
        <taxon>Saccharomycetales</taxon>
        <taxon>Saccharomycetaceae</taxon>
        <taxon>Zygotorulaspora</taxon>
    </lineage>
</organism>
<evidence type="ECO:0000256" key="10">
    <source>
        <dbReference type="ARBA" id="ARBA00023163"/>
    </source>
</evidence>
<comment type="subcellular location">
    <subcellularLocation>
        <location evidence="2">Cytoplasm</location>
    </subcellularLocation>
    <subcellularLocation>
        <location evidence="1">Mitochondrion</location>
    </subcellularLocation>
</comment>
<evidence type="ECO:0000256" key="12">
    <source>
        <dbReference type="ARBA" id="ARBA00037679"/>
    </source>
</evidence>
<keyword evidence="10" id="KW-0804">Transcription</keyword>
<evidence type="ECO:0000256" key="15">
    <source>
        <dbReference type="SAM" id="MobiDB-lite"/>
    </source>
</evidence>
<dbReference type="InterPro" id="IPR001138">
    <property type="entry name" value="Zn2Cys6_DnaBD"/>
</dbReference>
<keyword evidence="8" id="KW-0238">DNA-binding</keyword>
<keyword evidence="9" id="KW-0496">Mitochondrion</keyword>
<feature type="region of interest" description="Disordered" evidence="15">
    <location>
        <begin position="783"/>
        <end position="803"/>
    </location>
</feature>
<comment type="function">
    <text evidence="12">Transcriptional inhibitor with a significantly increased number of target genes in response to oleate.</text>
</comment>
<dbReference type="GO" id="GO:0005739">
    <property type="term" value="C:mitochondrion"/>
    <property type="evidence" value="ECO:0007669"/>
    <property type="project" value="UniProtKB-SubCell"/>
</dbReference>
<dbReference type="GO" id="GO:0005634">
    <property type="term" value="C:nucleus"/>
    <property type="evidence" value="ECO:0007669"/>
    <property type="project" value="TreeGrafter"/>
</dbReference>
<dbReference type="Gene3D" id="4.10.240.10">
    <property type="entry name" value="Zn(2)-C6 fungal-type DNA-binding domain"/>
    <property type="match status" value="1"/>
</dbReference>
<protein>
    <recommendedName>
        <fullName evidence="14">Oleate activated transcription factor 3</fullName>
    </recommendedName>
</protein>
<dbReference type="PANTHER" id="PTHR31069:SF33">
    <property type="entry name" value="OLEATE ACTIVATED TRANSCRIPTION FACTOR 3"/>
    <property type="match status" value="1"/>
</dbReference>
<dbReference type="GO" id="GO:0000981">
    <property type="term" value="F:DNA-binding transcription factor activity, RNA polymerase II-specific"/>
    <property type="evidence" value="ECO:0007669"/>
    <property type="project" value="InterPro"/>
</dbReference>
<evidence type="ECO:0000256" key="1">
    <source>
        <dbReference type="ARBA" id="ARBA00004173"/>
    </source>
</evidence>
<dbReference type="GO" id="GO:0000978">
    <property type="term" value="F:RNA polymerase II cis-regulatory region sequence-specific DNA binding"/>
    <property type="evidence" value="ECO:0007669"/>
    <property type="project" value="TreeGrafter"/>
</dbReference>
<dbReference type="OrthoDB" id="2406834at2759"/>
<feature type="domain" description="Zn(2)-C6 fungal-type" evidence="16">
    <location>
        <begin position="21"/>
        <end position="52"/>
    </location>
</feature>
<accession>A0A7H9AZ76</accession>
<dbReference type="SMART" id="SM00066">
    <property type="entry name" value="GAL4"/>
    <property type="match status" value="1"/>
</dbReference>
<evidence type="ECO:0000256" key="8">
    <source>
        <dbReference type="ARBA" id="ARBA00023125"/>
    </source>
</evidence>
<gene>
    <name evidence="17" type="ORF">HG535_0C00670</name>
</gene>
<dbReference type="Pfam" id="PF00172">
    <property type="entry name" value="Zn_clus"/>
    <property type="match status" value="1"/>
</dbReference>
<dbReference type="InterPro" id="IPR036864">
    <property type="entry name" value="Zn2-C6_fun-type_DNA-bd_sf"/>
</dbReference>
<dbReference type="RefSeq" id="XP_037143446.1">
    <property type="nucleotide sequence ID" value="XM_037287551.1"/>
</dbReference>
<comment type="similarity">
    <text evidence="13">Belongs to the OAF3 family.</text>
</comment>
<keyword evidence="11" id="KW-0539">Nucleus</keyword>
<evidence type="ECO:0000256" key="2">
    <source>
        <dbReference type="ARBA" id="ARBA00004496"/>
    </source>
</evidence>
<dbReference type="InterPro" id="IPR050675">
    <property type="entry name" value="OAF3"/>
</dbReference>
<dbReference type="PROSITE" id="PS00463">
    <property type="entry name" value="ZN2_CY6_FUNGAL_1"/>
    <property type="match status" value="1"/>
</dbReference>
<evidence type="ECO:0000256" key="4">
    <source>
        <dbReference type="ARBA" id="ARBA00022491"/>
    </source>
</evidence>
<evidence type="ECO:0000256" key="11">
    <source>
        <dbReference type="ARBA" id="ARBA00023242"/>
    </source>
</evidence>
<dbReference type="SUPFAM" id="SSF57701">
    <property type="entry name" value="Zn2/Cys6 DNA-binding domain"/>
    <property type="match status" value="1"/>
</dbReference>
<keyword evidence="18" id="KW-1185">Reference proteome</keyword>
<evidence type="ECO:0000256" key="6">
    <source>
        <dbReference type="ARBA" id="ARBA00022833"/>
    </source>
</evidence>
<dbReference type="AlphaFoldDB" id="A0A7H9AZ76"/>
<evidence type="ECO:0000256" key="5">
    <source>
        <dbReference type="ARBA" id="ARBA00022723"/>
    </source>
</evidence>
<keyword evidence="4" id="KW-0678">Repressor</keyword>
<dbReference type="CDD" id="cd00067">
    <property type="entry name" value="GAL4"/>
    <property type="match status" value="1"/>
</dbReference>
<evidence type="ECO:0000256" key="3">
    <source>
        <dbReference type="ARBA" id="ARBA00022490"/>
    </source>
</evidence>
<evidence type="ECO:0000256" key="9">
    <source>
        <dbReference type="ARBA" id="ARBA00023128"/>
    </source>
</evidence>
<dbReference type="KEGG" id="zmk:HG535_0C00670"/>
<evidence type="ECO:0000256" key="13">
    <source>
        <dbReference type="ARBA" id="ARBA00038234"/>
    </source>
</evidence>
<keyword evidence="7" id="KW-0805">Transcription regulation</keyword>
<dbReference type="Proteomes" id="UP000509704">
    <property type="component" value="Chromosome 3"/>
</dbReference>
<dbReference type="GO" id="GO:0045944">
    <property type="term" value="P:positive regulation of transcription by RNA polymerase II"/>
    <property type="evidence" value="ECO:0007669"/>
    <property type="project" value="TreeGrafter"/>
</dbReference>
<evidence type="ECO:0000313" key="17">
    <source>
        <dbReference type="EMBL" id="QLG71718.1"/>
    </source>
</evidence>
<evidence type="ECO:0000256" key="14">
    <source>
        <dbReference type="ARBA" id="ARBA00040584"/>
    </source>
</evidence>
<dbReference type="PANTHER" id="PTHR31069">
    <property type="entry name" value="OLEATE-ACTIVATED TRANSCRIPTION FACTOR 1-RELATED"/>
    <property type="match status" value="1"/>
</dbReference>
<reference evidence="17 18" key="1">
    <citation type="submission" date="2020-07" db="EMBL/GenBank/DDBJ databases">
        <title>The yeast mating-type switching endonuclease HO is a domesticated member of an unorthodox homing genetic element family.</title>
        <authorList>
            <person name="Coughlan A.Y."/>
            <person name="Lombardi L."/>
            <person name="Braun-Galleani S."/>
            <person name="Martos A.R."/>
            <person name="Galeote V."/>
            <person name="Bigey F."/>
            <person name="Dequin S."/>
            <person name="Byrne K.P."/>
            <person name="Wolfe K.H."/>
        </authorList>
    </citation>
    <scope>NUCLEOTIDE SEQUENCE [LARGE SCALE GENOMIC DNA]</scope>
    <source>
        <strain evidence="17 18">NRRL Y-6702</strain>
    </source>
</reference>
<dbReference type="EMBL" id="CP058606">
    <property type="protein sequence ID" value="QLG71718.1"/>
    <property type="molecule type" value="Genomic_DNA"/>
</dbReference>
<keyword evidence="3" id="KW-0963">Cytoplasm</keyword>
<sequence>MSGQRIQPVQPIKRRKRLTIVCTNCKRRKSKCDRKQPCTNCIRLGDQDSCCYIQQHSATNENEEMTKKQKKGINIASRNKKKDRNDIISQPLIHDSQMNIVGPSTIINVIPNGFLISVKRSAATEYSLFTDVSMEHRDPYLKSLITFRHIAIGMTVKNLKANGVHLNRNSSLPQSFTPLSIFDADGDPLSSESAFRQLELIHKSLFDKFGSYRKYDALVYNDDDAFIAENLPPRNLFLDEILPYFETRILELIPIFDMPLLRHELKALYDTWEQKGQLCYKTFDHVVYSMVLLITKISQLSMNLSKLSAKIQFPLRDLNTGKYISIVNHFLFKMKSLRKCTLLQLQCLILLRFYYWCGPEDGDGAELQHSRILSGTIIASCKEMGINWNSILHPNEYYYEIHAASRPSSSVMNAKDYKRVYRMIWSYILFWDRKLCLISGQECVIGKSFPYDDINEDATWHEKVVVLDQILKSICEMLNNFPTSVDVTLLYERLATAKCCFSKIKTKLNKTLNFEYEVLLDVFELCLVHAEMVHYEYKSDAAKFAATFQNLWAHVVRFSQVFMAYFNDEGQKFDSFTRFYSNKVIVVAANKICVLVPAIILRLHRFSSVGFPEADVLVKFLFGFSSIYFTEFGFDYYSCFKKMFTAKITYKILNRPPDKNPWVMILEFLLHELKRELKGKVVDEKGVKNISLIAKLREAVNKVSRKERDILKIWNDEVFPIINNNEVKEFDLYVEQLEPFLVDLFSSSFNLFASFYDNASSKLVDGAEKAKCDTSQTLGNIPAPVTEDLGPMSTGEVSTTSSNPDNELANFELIQDLFEPFDFVSFF</sequence>
<dbReference type="PROSITE" id="PS50048">
    <property type="entry name" value="ZN2_CY6_FUNGAL_2"/>
    <property type="match status" value="1"/>
</dbReference>
<dbReference type="GeneID" id="59235414"/>
<evidence type="ECO:0000313" key="18">
    <source>
        <dbReference type="Proteomes" id="UP000509704"/>
    </source>
</evidence>
<name>A0A7H9AZ76_ZYGMR</name>
<keyword evidence="5" id="KW-0479">Metal-binding</keyword>